<keyword evidence="9" id="KW-1185">Reference proteome</keyword>
<evidence type="ECO:0000256" key="1">
    <source>
        <dbReference type="ARBA" id="ARBA00004123"/>
    </source>
</evidence>
<evidence type="ECO:0000259" key="7">
    <source>
        <dbReference type="PROSITE" id="PS51088"/>
    </source>
</evidence>
<dbReference type="InterPro" id="IPR050937">
    <property type="entry name" value="TEC1_TEAD_TF"/>
</dbReference>
<dbReference type="AlphaFoldDB" id="A0A9P9EIK1"/>
<dbReference type="Proteomes" id="UP000700596">
    <property type="component" value="Unassembled WGS sequence"/>
</dbReference>
<protein>
    <submittedName>
        <fullName evidence="8">TEA/ATTS domain family-domain-containing protein</fullName>
    </submittedName>
</protein>
<evidence type="ECO:0000256" key="4">
    <source>
        <dbReference type="ARBA" id="ARBA00023163"/>
    </source>
</evidence>
<dbReference type="OrthoDB" id="10006572at2759"/>
<comment type="caution">
    <text evidence="8">The sequence shown here is derived from an EMBL/GenBank/DDBJ whole genome shotgun (WGS) entry which is preliminary data.</text>
</comment>
<dbReference type="GO" id="GO:0005667">
    <property type="term" value="C:transcription regulator complex"/>
    <property type="evidence" value="ECO:0007669"/>
    <property type="project" value="TreeGrafter"/>
</dbReference>
<reference evidence="8" key="1">
    <citation type="journal article" date="2021" name="Nat. Commun.">
        <title>Genetic determinants of endophytism in the Arabidopsis root mycobiome.</title>
        <authorList>
            <person name="Mesny F."/>
            <person name="Miyauchi S."/>
            <person name="Thiergart T."/>
            <person name="Pickel B."/>
            <person name="Atanasova L."/>
            <person name="Karlsson M."/>
            <person name="Huettel B."/>
            <person name="Barry K.W."/>
            <person name="Haridas S."/>
            <person name="Chen C."/>
            <person name="Bauer D."/>
            <person name="Andreopoulos W."/>
            <person name="Pangilinan J."/>
            <person name="LaButti K."/>
            <person name="Riley R."/>
            <person name="Lipzen A."/>
            <person name="Clum A."/>
            <person name="Drula E."/>
            <person name="Henrissat B."/>
            <person name="Kohler A."/>
            <person name="Grigoriev I.V."/>
            <person name="Martin F.M."/>
            <person name="Hacquard S."/>
        </authorList>
    </citation>
    <scope>NUCLEOTIDE SEQUENCE</scope>
    <source>
        <strain evidence="8">MPI-CAGE-CH-0243</strain>
    </source>
</reference>
<feature type="DNA-binding region" description="TEA" evidence="6">
    <location>
        <begin position="112"/>
        <end position="186"/>
    </location>
</feature>
<dbReference type="GO" id="GO:0000978">
    <property type="term" value="F:RNA polymerase II cis-regulatory region sequence-specific DNA binding"/>
    <property type="evidence" value="ECO:0007669"/>
    <property type="project" value="TreeGrafter"/>
</dbReference>
<dbReference type="GO" id="GO:0005634">
    <property type="term" value="C:nucleus"/>
    <property type="evidence" value="ECO:0007669"/>
    <property type="project" value="UniProtKB-SubCell"/>
</dbReference>
<comment type="subcellular location">
    <subcellularLocation>
        <location evidence="1">Nucleus</location>
    </subcellularLocation>
</comment>
<organism evidence="8 9">
    <name type="scientific">Dendryphion nanum</name>
    <dbReference type="NCBI Taxonomy" id="256645"/>
    <lineage>
        <taxon>Eukaryota</taxon>
        <taxon>Fungi</taxon>
        <taxon>Dikarya</taxon>
        <taxon>Ascomycota</taxon>
        <taxon>Pezizomycotina</taxon>
        <taxon>Dothideomycetes</taxon>
        <taxon>Pleosporomycetidae</taxon>
        <taxon>Pleosporales</taxon>
        <taxon>Torulaceae</taxon>
        <taxon>Dendryphion</taxon>
    </lineage>
</organism>
<dbReference type="Gene3D" id="6.10.20.40">
    <property type="entry name" value="TEA/ATTS domain"/>
    <property type="match status" value="1"/>
</dbReference>
<sequence>MEHNRSCVLPSNVPAFTEHETVIPSRILQDRSGNQRHTYVDTSLSWKRSPSTPIENIYSHGLGGGFIAGSLLAQLNSEKTEEHIAHEARRLMGLLIRCDKYKKYRERQPTTQKEKELIWPDNLEEAFFRGLIRWPPMGRRKLMLDGQLRGRNELVANSITKDTGELRGRKQVSSHIQVLKNICQDQPQILVYMSKEDLGTRKRSHLGQLRSRHQPVAQVTKRNYDSQGGIESWPGYGSLSSSRMLATLEPPFAVTNFSIVVHRQGQEQATHCLTQLAPSPRLGDIKFTENKSWHNQYPELRFLSTDGWKERQILVCDASIKVMTERGPQDGMLSVNYYIQSQDDLSHLKPLHCKTRFYDRGEIQDQLEKISGKEKVVKETVGECEFSPDTGHATMTFGSRFWSRRTTLLGEKLRRARMTEDRLQQSRLEIKVRREVQDMTAVQDVYGVNKDTGETHCFLTILWRFELTRTSHESGKTTWRVAKFTPPPLSMPQTWIKDELESMKDLKTILNSTGEESPPSGYPPLPLDLSHPTFVHHPPALDLDSLSHMGLDNLDDFSNPNSASAPSLSIDYSQTQSLASLTHSQDANGAHHQSHDFLEPNDLDFHGGHINLRFLEPAINFGTYENYASMHPIAPPLSSIPGLDQGADTTFDLGLGVNLTNCFSHKPWPYNDLIARLEGAAEQSNDLSMLGQTTCEQEDNMVGHGVLHSNDITHGLWKLQSEFGDDTGVGASDLRKDSVAETGDGGLLDFSGWREK</sequence>
<dbReference type="Pfam" id="PF01285">
    <property type="entry name" value="TEA"/>
    <property type="match status" value="1"/>
</dbReference>
<dbReference type="GO" id="GO:0000981">
    <property type="term" value="F:DNA-binding transcription factor activity, RNA polymerase II-specific"/>
    <property type="evidence" value="ECO:0007669"/>
    <property type="project" value="TreeGrafter"/>
</dbReference>
<feature type="domain" description="TEA" evidence="7">
    <location>
        <begin position="112"/>
        <end position="186"/>
    </location>
</feature>
<name>A0A9P9EIK1_9PLEO</name>
<dbReference type="PANTHER" id="PTHR11834:SF0">
    <property type="entry name" value="PROTEIN SCALLOPED"/>
    <property type="match status" value="1"/>
</dbReference>
<evidence type="ECO:0000313" key="9">
    <source>
        <dbReference type="Proteomes" id="UP000700596"/>
    </source>
</evidence>
<keyword evidence="4" id="KW-0804">Transcription</keyword>
<dbReference type="PROSITE" id="PS51088">
    <property type="entry name" value="TEA_2"/>
    <property type="match status" value="1"/>
</dbReference>
<accession>A0A9P9EIK1</accession>
<evidence type="ECO:0000256" key="6">
    <source>
        <dbReference type="PROSITE-ProRule" id="PRU00505"/>
    </source>
</evidence>
<dbReference type="EMBL" id="JAGMWT010000001">
    <property type="protein sequence ID" value="KAH7138505.1"/>
    <property type="molecule type" value="Genomic_DNA"/>
</dbReference>
<comment type="similarity">
    <text evidence="2">Belongs to the TEC1 family.</text>
</comment>
<dbReference type="InterPro" id="IPR000818">
    <property type="entry name" value="TEA/ATTS_dom"/>
</dbReference>
<keyword evidence="3" id="KW-0805">Transcription regulation</keyword>
<proteinExistence type="inferred from homology"/>
<dbReference type="SMART" id="SM00426">
    <property type="entry name" value="TEA"/>
    <property type="match status" value="1"/>
</dbReference>
<dbReference type="PRINTS" id="PR00065">
    <property type="entry name" value="TEADOMAIN"/>
</dbReference>
<evidence type="ECO:0000256" key="2">
    <source>
        <dbReference type="ARBA" id="ARBA00008421"/>
    </source>
</evidence>
<keyword evidence="5" id="KW-0539">Nucleus</keyword>
<gene>
    <name evidence="8" type="ORF">B0J11DRAFT_450802</name>
</gene>
<evidence type="ECO:0000256" key="5">
    <source>
        <dbReference type="ARBA" id="ARBA00023242"/>
    </source>
</evidence>
<evidence type="ECO:0000256" key="3">
    <source>
        <dbReference type="ARBA" id="ARBA00023015"/>
    </source>
</evidence>
<dbReference type="InterPro" id="IPR038096">
    <property type="entry name" value="TEA/ATTS_sf"/>
</dbReference>
<dbReference type="PANTHER" id="PTHR11834">
    <property type="entry name" value="TRANSCRIPTIONAL ENHANCER FACTOR TEF RELATED"/>
    <property type="match status" value="1"/>
</dbReference>
<evidence type="ECO:0000313" key="8">
    <source>
        <dbReference type="EMBL" id="KAH7138505.1"/>
    </source>
</evidence>